<evidence type="ECO:0000256" key="1">
    <source>
        <dbReference type="SAM" id="Phobius"/>
    </source>
</evidence>
<dbReference type="EMBL" id="JBIACK010000004">
    <property type="protein sequence ID" value="MFE8701287.1"/>
    <property type="molecule type" value="Genomic_DNA"/>
</dbReference>
<dbReference type="RefSeq" id="WP_389360634.1">
    <property type="nucleotide sequence ID" value="NZ_JBIACK010000004.1"/>
</dbReference>
<keyword evidence="1" id="KW-1133">Transmembrane helix</keyword>
<accession>A0ABW6K9Q9</accession>
<dbReference type="EMBL" id="JBIACK010000004">
    <property type="protein sequence ID" value="MFE8700948.1"/>
    <property type="molecule type" value="Genomic_DNA"/>
</dbReference>
<dbReference type="Proteomes" id="UP001601059">
    <property type="component" value="Unassembled WGS sequence"/>
</dbReference>
<keyword evidence="1" id="KW-0472">Membrane</keyword>
<evidence type="ECO:0000313" key="3">
    <source>
        <dbReference type="EMBL" id="MFE8701287.1"/>
    </source>
</evidence>
<keyword evidence="4" id="KW-1185">Reference proteome</keyword>
<proteinExistence type="predicted"/>
<evidence type="ECO:0000313" key="2">
    <source>
        <dbReference type="EMBL" id="MFE8700948.1"/>
    </source>
</evidence>
<comment type="caution">
    <text evidence="2">The sequence shown here is derived from an EMBL/GenBank/DDBJ whole genome shotgun (WGS) entry which is preliminary data.</text>
</comment>
<keyword evidence="1" id="KW-0812">Transmembrane</keyword>
<sequence length="54" mass="5668">MVKQTLKRLAKEEKGQGFSEYGLILGLIAVVGIAALLVLGPKIAAKFSQVAANL</sequence>
<reference evidence="2 4" key="1">
    <citation type="submission" date="2024-08" db="EMBL/GenBank/DDBJ databases">
        <title>Two novel Cytobacillus novel species.</title>
        <authorList>
            <person name="Liu G."/>
        </authorList>
    </citation>
    <scope>NUCLEOTIDE SEQUENCE [LARGE SCALE GENOMIC DNA]</scope>
    <source>
        <strain evidence="2 4">FJAT-54145</strain>
    </source>
</reference>
<gene>
    <name evidence="2" type="ORF">ACFYKX_10000</name>
    <name evidence="3" type="ORF">ACFYKX_11835</name>
</gene>
<protein>
    <submittedName>
        <fullName evidence="2">Flp family type IVb pilin</fullName>
    </submittedName>
</protein>
<organism evidence="2 4">
    <name type="scientific">Cytobacillus spartinae</name>
    <dbReference type="NCBI Taxonomy" id="3299023"/>
    <lineage>
        <taxon>Bacteria</taxon>
        <taxon>Bacillati</taxon>
        <taxon>Bacillota</taxon>
        <taxon>Bacilli</taxon>
        <taxon>Bacillales</taxon>
        <taxon>Bacillaceae</taxon>
        <taxon>Cytobacillus</taxon>
    </lineage>
</organism>
<feature type="transmembrane region" description="Helical" evidence="1">
    <location>
        <begin position="21"/>
        <end position="40"/>
    </location>
</feature>
<evidence type="ECO:0000313" key="4">
    <source>
        <dbReference type="Proteomes" id="UP001601059"/>
    </source>
</evidence>
<name>A0ABW6K9Q9_9BACI</name>